<dbReference type="SUPFAM" id="SSF52172">
    <property type="entry name" value="CheY-like"/>
    <property type="match status" value="1"/>
</dbReference>
<proteinExistence type="predicted"/>
<sequence>MQQLFTILVVDDNLLNLKLLSTTLENHGYKTITAVDGPTARQLAQTEKPDIILLDVKMPGEDGFEVIRQLKNDPATGGIPVLFLSGVIELESKLTGFELGAVDYITKPFHPLEVLARVRLHLKLSIATSSLISNQADKLRQITEAQTAMLTTPDNQPGAGFGVYYCALEEAGGDFYDVLPISDDIYGYFVADFSGHDIKTSYLISSVKALLKQNCTPIYRPSESMKLINDVLVKILPEDKFLTSCYACLNRKTKNLTIISAGHPPVVYLPAKGEPSFIHLQGDVMGSFEDVSFGREAMKVKPGDRFYIYSDGLIESVQQKISWPEGSEKLLAACAAVADQPITSAPQRIAEKLKPESVAIEDDVIVLGIQV</sequence>
<protein>
    <submittedName>
        <fullName evidence="4">Response regulator receiver protein</fullName>
    </submittedName>
</protein>
<dbReference type="GO" id="GO:0016791">
    <property type="term" value="F:phosphatase activity"/>
    <property type="evidence" value="ECO:0007669"/>
    <property type="project" value="TreeGrafter"/>
</dbReference>
<dbReference type="OrthoDB" id="20101at2"/>
<dbReference type="InterPro" id="IPR011006">
    <property type="entry name" value="CheY-like_superfamily"/>
</dbReference>
<dbReference type="EMBL" id="CP000859">
    <property type="protein sequence ID" value="ABW65950.1"/>
    <property type="molecule type" value="Genomic_DNA"/>
</dbReference>
<dbReference type="PANTHER" id="PTHR43156:SF2">
    <property type="entry name" value="STAGE II SPORULATION PROTEIN E"/>
    <property type="match status" value="1"/>
</dbReference>
<dbReference type="InterPro" id="IPR001789">
    <property type="entry name" value="Sig_transdc_resp-reg_receiver"/>
</dbReference>
<reference evidence="4 5" key="1">
    <citation type="submission" date="2007-10" db="EMBL/GenBank/DDBJ databases">
        <title>Complete sequence of Desulfococcus oleovorans Hxd3.</title>
        <authorList>
            <consortium name="US DOE Joint Genome Institute"/>
            <person name="Copeland A."/>
            <person name="Lucas S."/>
            <person name="Lapidus A."/>
            <person name="Barry K."/>
            <person name="Glavina del Rio T."/>
            <person name="Dalin E."/>
            <person name="Tice H."/>
            <person name="Pitluck S."/>
            <person name="Kiss H."/>
            <person name="Brettin T."/>
            <person name="Bruce D."/>
            <person name="Detter J.C."/>
            <person name="Han C."/>
            <person name="Schmutz J."/>
            <person name="Larimer F."/>
            <person name="Land M."/>
            <person name="Hauser L."/>
            <person name="Kyrpides N."/>
            <person name="Kim E."/>
            <person name="Wawrik B."/>
            <person name="Richardson P."/>
        </authorList>
    </citation>
    <scope>NUCLEOTIDE SEQUENCE [LARGE SCALE GENOMIC DNA]</scope>
    <source>
        <strain evidence="5">DSM 6200 / JCM 39069 / Hxd3</strain>
    </source>
</reference>
<dbReference type="KEGG" id="dol:Dole_0140"/>
<evidence type="ECO:0000259" key="3">
    <source>
        <dbReference type="PROSITE" id="PS50110"/>
    </source>
</evidence>
<dbReference type="SMART" id="SM00331">
    <property type="entry name" value="PP2C_SIG"/>
    <property type="match status" value="1"/>
</dbReference>
<gene>
    <name evidence="4" type="ordered locus">Dole_0140</name>
</gene>
<dbReference type="PANTHER" id="PTHR43156">
    <property type="entry name" value="STAGE II SPORULATION PROTEIN E-RELATED"/>
    <property type="match status" value="1"/>
</dbReference>
<dbReference type="InterPro" id="IPR052016">
    <property type="entry name" value="Bact_Sigma-Reg"/>
</dbReference>
<evidence type="ECO:0000313" key="5">
    <source>
        <dbReference type="Proteomes" id="UP000008561"/>
    </source>
</evidence>
<dbReference type="GO" id="GO:0000160">
    <property type="term" value="P:phosphorelay signal transduction system"/>
    <property type="evidence" value="ECO:0007669"/>
    <property type="project" value="InterPro"/>
</dbReference>
<keyword evidence="2" id="KW-0597">Phosphoprotein</keyword>
<dbReference type="eggNOG" id="COG2208">
    <property type="taxonomic scope" value="Bacteria"/>
</dbReference>
<organism evidence="4 5">
    <name type="scientific">Desulfosudis oleivorans (strain DSM 6200 / JCM 39069 / Hxd3)</name>
    <name type="common">Desulfococcus oleovorans</name>
    <dbReference type="NCBI Taxonomy" id="96561"/>
    <lineage>
        <taxon>Bacteria</taxon>
        <taxon>Pseudomonadati</taxon>
        <taxon>Thermodesulfobacteriota</taxon>
        <taxon>Desulfobacteria</taxon>
        <taxon>Desulfobacterales</taxon>
        <taxon>Desulfosudaceae</taxon>
        <taxon>Desulfosudis</taxon>
    </lineage>
</organism>
<dbReference type="PROSITE" id="PS50110">
    <property type="entry name" value="RESPONSE_REGULATORY"/>
    <property type="match status" value="1"/>
</dbReference>
<dbReference type="Proteomes" id="UP000008561">
    <property type="component" value="Chromosome"/>
</dbReference>
<evidence type="ECO:0000256" key="1">
    <source>
        <dbReference type="ARBA" id="ARBA00022801"/>
    </source>
</evidence>
<dbReference type="eggNOG" id="COG0745">
    <property type="taxonomic scope" value="Bacteria"/>
</dbReference>
<evidence type="ECO:0000313" key="4">
    <source>
        <dbReference type="EMBL" id="ABW65950.1"/>
    </source>
</evidence>
<dbReference type="Pfam" id="PF07228">
    <property type="entry name" value="SpoIIE"/>
    <property type="match status" value="1"/>
</dbReference>
<keyword evidence="1" id="KW-0378">Hydrolase</keyword>
<feature type="modified residue" description="4-aspartylphosphate" evidence="2">
    <location>
        <position position="55"/>
    </location>
</feature>
<dbReference type="InterPro" id="IPR001932">
    <property type="entry name" value="PPM-type_phosphatase-like_dom"/>
</dbReference>
<dbReference type="RefSeq" id="WP_012173569.1">
    <property type="nucleotide sequence ID" value="NC_009943.1"/>
</dbReference>
<feature type="domain" description="Response regulatory" evidence="3">
    <location>
        <begin position="6"/>
        <end position="122"/>
    </location>
</feature>
<dbReference type="Pfam" id="PF00072">
    <property type="entry name" value="Response_reg"/>
    <property type="match status" value="1"/>
</dbReference>
<dbReference type="STRING" id="96561.Dole_0140"/>
<evidence type="ECO:0000256" key="2">
    <source>
        <dbReference type="PROSITE-ProRule" id="PRU00169"/>
    </source>
</evidence>
<dbReference type="HOGENOM" id="CLU_000445_43_7_7"/>
<dbReference type="Gene3D" id="3.60.40.10">
    <property type="entry name" value="PPM-type phosphatase domain"/>
    <property type="match status" value="1"/>
</dbReference>
<keyword evidence="5" id="KW-1185">Reference proteome</keyword>
<name>A8ZSN7_DESOH</name>
<dbReference type="SMART" id="SM00448">
    <property type="entry name" value="REC"/>
    <property type="match status" value="1"/>
</dbReference>
<dbReference type="InterPro" id="IPR036457">
    <property type="entry name" value="PPM-type-like_dom_sf"/>
</dbReference>
<dbReference type="Gene3D" id="3.40.50.2300">
    <property type="match status" value="1"/>
</dbReference>
<accession>A8ZSN7</accession>
<dbReference type="AlphaFoldDB" id="A8ZSN7"/>